<protein>
    <submittedName>
        <fullName evidence="1">Uncharacterized protein</fullName>
    </submittedName>
</protein>
<dbReference type="AlphaFoldDB" id="E6Z194"/>
<proteinExistence type="predicted"/>
<dbReference type="EMBL" id="FN645524">
    <property type="protein sequence ID" value="CBI82882.1"/>
    <property type="molecule type" value="Genomic_DNA"/>
</dbReference>
<reference evidence="1" key="1">
    <citation type="journal article" date="2011" name="PLoS Genet.">
        <title>Parallel evolution of a type IV secretion system in radiating lineages of the host-restricted bacterial pathogen Bartonella.</title>
        <authorList>
            <person name="Engel P."/>
            <person name="Salzburger W."/>
            <person name="Liesch M."/>
            <person name="Chang C.C."/>
            <person name="Maruyama S."/>
            <person name="Lanz C."/>
            <person name="Calteau A."/>
            <person name="Lajus A."/>
            <person name="Medigue C."/>
            <person name="Schuster S.C."/>
            <person name="Dehio C."/>
        </authorList>
    </citation>
    <scope>NUCLEOTIDE SEQUENCE</scope>
    <source>
        <strain evidence="1">R1</strain>
    </source>
</reference>
<evidence type="ECO:0000313" key="1">
    <source>
        <dbReference type="EMBL" id="CBI82882.1"/>
    </source>
</evidence>
<organism evidence="1">
    <name type="scientific">Bartonella schoenbuchensis (strain DSM 13525 / NCTC 13165 / R1)</name>
    <dbReference type="NCBI Taxonomy" id="687861"/>
    <lineage>
        <taxon>Bacteria</taxon>
        <taxon>Pseudomonadati</taxon>
        <taxon>Pseudomonadota</taxon>
        <taxon>Alphaproteobacteria</taxon>
        <taxon>Hyphomicrobiales</taxon>
        <taxon>Bartonellaceae</taxon>
        <taxon>Bartonella</taxon>
    </lineage>
</organism>
<name>E6Z194_BARSR</name>
<accession>E6Z194</accession>
<gene>
    <name evidence="1" type="ORF">BARSC_190155</name>
</gene>
<sequence length="95" mass="10296">MMVLMVGTAFAGPYGATGGNIDWVMISEGSRCLLAVSYGPYTQELGEWQCDDPRGEMIMDLAKTALILDRPVVVTFKDNGKNGKKVKPVLSISLK</sequence>